<keyword evidence="4" id="KW-1185">Reference proteome</keyword>
<dbReference type="AlphaFoldDB" id="A0ABD3NDS8"/>
<dbReference type="InterPro" id="IPR052420">
    <property type="entry name" value="Espin/Espin-like"/>
</dbReference>
<evidence type="ECO:0000256" key="1">
    <source>
        <dbReference type="ARBA" id="ARBA00022737"/>
    </source>
</evidence>
<keyword evidence="1" id="KW-0677">Repeat</keyword>
<dbReference type="PANTHER" id="PTHR24153">
    <property type="entry name" value="ESPIN"/>
    <property type="match status" value="1"/>
</dbReference>
<dbReference type="PANTHER" id="PTHR24153:SF8">
    <property type="entry name" value="FORKED, ISOFORM F"/>
    <property type="match status" value="1"/>
</dbReference>
<dbReference type="Pfam" id="PF12796">
    <property type="entry name" value="Ank_2"/>
    <property type="match status" value="1"/>
</dbReference>
<proteinExistence type="predicted"/>
<organism evidence="3 4">
    <name type="scientific">Cyclotella cryptica</name>
    <dbReference type="NCBI Taxonomy" id="29204"/>
    <lineage>
        <taxon>Eukaryota</taxon>
        <taxon>Sar</taxon>
        <taxon>Stramenopiles</taxon>
        <taxon>Ochrophyta</taxon>
        <taxon>Bacillariophyta</taxon>
        <taxon>Coscinodiscophyceae</taxon>
        <taxon>Thalassiosirophycidae</taxon>
        <taxon>Stephanodiscales</taxon>
        <taxon>Stephanodiscaceae</taxon>
        <taxon>Cyclotella</taxon>
    </lineage>
</organism>
<evidence type="ECO:0000256" key="2">
    <source>
        <dbReference type="ARBA" id="ARBA00023043"/>
    </source>
</evidence>
<dbReference type="Proteomes" id="UP001516023">
    <property type="component" value="Unassembled WGS sequence"/>
</dbReference>
<gene>
    <name evidence="3" type="ORF">HJC23_000114</name>
</gene>
<evidence type="ECO:0000313" key="4">
    <source>
        <dbReference type="Proteomes" id="UP001516023"/>
    </source>
</evidence>
<sequence>MTVQAHFPFFGFPMLTRARAPANSPTIHALISSHYPNHKSIMDTDDASLLRSELDHLLERFRGETTPVAEVPELVAEIRQALQEEFVEIVSQFSYEALQKAVLMTFDDSRRLPIHLACDKNAPIEILRCFLDADVGKVSIRVPDKWGDLPLHTACSRHQTEVVKLLVDSDVTKKTIHTKADNGSLPLHTAIRYKAPASVVHLLLENNESTLLEPGPYNQLPLHVACRNSATPEVIQLLLQRDTTKKAVIRGDDVGRLPIHLALLHATENQLSITKLLMEGMLCGRMELRGLDLWKADMKHVLELLQTHERDFTTRDKLDIVQDVIRNFIERIFNLELAVWRASCLQFSAEFSSIHCFIEHLSSLELSDTKDTFDASVYKADRRIKSGADVIVRDVMPYLEFEPVNELISKLMDY</sequence>
<comment type="caution">
    <text evidence="3">The sequence shown here is derived from an EMBL/GenBank/DDBJ whole genome shotgun (WGS) entry which is preliminary data.</text>
</comment>
<dbReference type="EMBL" id="JABMIG020000607">
    <property type="protein sequence ID" value="KAL3774234.1"/>
    <property type="molecule type" value="Genomic_DNA"/>
</dbReference>
<keyword evidence="2" id="KW-0040">ANK repeat</keyword>
<dbReference type="SUPFAM" id="SSF48403">
    <property type="entry name" value="Ankyrin repeat"/>
    <property type="match status" value="1"/>
</dbReference>
<dbReference type="SMART" id="SM00248">
    <property type="entry name" value="ANK"/>
    <property type="match status" value="5"/>
</dbReference>
<accession>A0ABD3NDS8</accession>
<protein>
    <submittedName>
        <fullName evidence="3">Uncharacterized protein</fullName>
    </submittedName>
</protein>
<evidence type="ECO:0000313" key="3">
    <source>
        <dbReference type="EMBL" id="KAL3774234.1"/>
    </source>
</evidence>
<name>A0ABD3NDS8_9STRA</name>
<dbReference type="InterPro" id="IPR036770">
    <property type="entry name" value="Ankyrin_rpt-contain_sf"/>
</dbReference>
<dbReference type="InterPro" id="IPR002110">
    <property type="entry name" value="Ankyrin_rpt"/>
</dbReference>
<reference evidence="3 4" key="1">
    <citation type="journal article" date="2020" name="G3 (Bethesda)">
        <title>Improved Reference Genome for Cyclotella cryptica CCMP332, a Model for Cell Wall Morphogenesis, Salinity Adaptation, and Lipid Production in Diatoms (Bacillariophyta).</title>
        <authorList>
            <person name="Roberts W.R."/>
            <person name="Downey K.M."/>
            <person name="Ruck E.C."/>
            <person name="Traller J.C."/>
            <person name="Alverson A.J."/>
        </authorList>
    </citation>
    <scope>NUCLEOTIDE SEQUENCE [LARGE SCALE GENOMIC DNA]</scope>
    <source>
        <strain evidence="3 4">CCMP332</strain>
    </source>
</reference>
<dbReference type="Gene3D" id="1.25.40.20">
    <property type="entry name" value="Ankyrin repeat-containing domain"/>
    <property type="match status" value="1"/>
</dbReference>